<dbReference type="GO" id="GO:0006281">
    <property type="term" value="P:DNA repair"/>
    <property type="evidence" value="ECO:0007669"/>
    <property type="project" value="InterPro"/>
</dbReference>
<feature type="region of interest" description="Disordered" evidence="3">
    <location>
        <begin position="221"/>
        <end position="253"/>
    </location>
</feature>
<dbReference type="SUPFAM" id="SSF48150">
    <property type="entry name" value="DNA-glycosylase"/>
    <property type="match status" value="1"/>
</dbReference>
<dbReference type="GO" id="GO:0003677">
    <property type="term" value="F:DNA binding"/>
    <property type="evidence" value="ECO:0007669"/>
    <property type="project" value="InterPro"/>
</dbReference>
<evidence type="ECO:0000256" key="2">
    <source>
        <dbReference type="ARBA" id="ARBA00023242"/>
    </source>
</evidence>
<reference evidence="4 5" key="1">
    <citation type="submission" date="2020-04" db="EMBL/GenBank/DDBJ databases">
        <title>Plant Genome Project.</title>
        <authorList>
            <person name="Zhang R.-G."/>
        </authorList>
    </citation>
    <scope>NUCLEOTIDE SEQUENCE [LARGE SCALE GENOMIC DNA]</scope>
    <source>
        <strain evidence="4">YNK0</strain>
        <tissue evidence="4">Leaf</tissue>
    </source>
</reference>
<gene>
    <name evidence="4" type="ORF">HHK36_007712</name>
</gene>
<dbReference type="Proteomes" id="UP000655225">
    <property type="component" value="Unassembled WGS sequence"/>
</dbReference>
<feature type="region of interest" description="Disordered" evidence="3">
    <location>
        <begin position="1"/>
        <end position="70"/>
    </location>
</feature>
<proteinExistence type="predicted"/>
<dbReference type="PANTHER" id="PTHR15074">
    <property type="entry name" value="METHYL-CPG-BINDING PROTEIN"/>
    <property type="match status" value="1"/>
</dbReference>
<evidence type="ECO:0008006" key="6">
    <source>
        <dbReference type="Google" id="ProtNLM"/>
    </source>
</evidence>
<keyword evidence="5" id="KW-1185">Reference proteome</keyword>
<feature type="compositionally biased region" description="Polar residues" evidence="3">
    <location>
        <begin position="39"/>
        <end position="51"/>
    </location>
</feature>
<dbReference type="AlphaFoldDB" id="A0A834ZL06"/>
<keyword evidence="2" id="KW-0539">Nucleus</keyword>
<name>A0A834ZL06_TETSI</name>
<dbReference type="Gene3D" id="1.10.340.30">
    <property type="entry name" value="Hypothetical protein, domain 2"/>
    <property type="match status" value="1"/>
</dbReference>
<dbReference type="InterPro" id="IPR011257">
    <property type="entry name" value="DNA_glycosylase"/>
</dbReference>
<dbReference type="GO" id="GO:0003824">
    <property type="term" value="F:catalytic activity"/>
    <property type="evidence" value="ECO:0007669"/>
    <property type="project" value="InterPro"/>
</dbReference>
<dbReference type="PANTHER" id="PTHR15074:SF0">
    <property type="entry name" value="METHYL-CPG-BINDING DOMAIN PROTEIN 4-LIKE PROTEIN"/>
    <property type="match status" value="1"/>
</dbReference>
<evidence type="ECO:0000313" key="4">
    <source>
        <dbReference type="EMBL" id="KAF8405636.1"/>
    </source>
</evidence>
<comment type="caution">
    <text evidence="4">The sequence shown here is derived from an EMBL/GenBank/DDBJ whole genome shotgun (WGS) entry which is preliminary data.</text>
</comment>
<feature type="compositionally biased region" description="Basic and acidic residues" evidence="3">
    <location>
        <begin position="240"/>
        <end position="250"/>
    </location>
</feature>
<accession>A0A834ZL06</accession>
<feature type="compositionally biased region" description="Basic and acidic residues" evidence="3">
    <location>
        <begin position="1"/>
        <end position="10"/>
    </location>
</feature>
<organism evidence="4 5">
    <name type="scientific">Tetracentron sinense</name>
    <name type="common">Spur-leaf</name>
    <dbReference type="NCBI Taxonomy" id="13715"/>
    <lineage>
        <taxon>Eukaryota</taxon>
        <taxon>Viridiplantae</taxon>
        <taxon>Streptophyta</taxon>
        <taxon>Embryophyta</taxon>
        <taxon>Tracheophyta</taxon>
        <taxon>Spermatophyta</taxon>
        <taxon>Magnoliopsida</taxon>
        <taxon>Trochodendrales</taxon>
        <taxon>Trochodendraceae</taxon>
        <taxon>Tetracentron</taxon>
    </lineage>
</organism>
<dbReference type="OrthoDB" id="10265068at2759"/>
<dbReference type="InterPro" id="IPR045138">
    <property type="entry name" value="MeCP2/MBD4"/>
</dbReference>
<dbReference type="FunFam" id="1.10.340.30:FF:000007">
    <property type="entry name" value="Methyl-CpG-binding domain protein 4"/>
    <property type="match status" value="1"/>
</dbReference>
<evidence type="ECO:0000256" key="1">
    <source>
        <dbReference type="ARBA" id="ARBA00004123"/>
    </source>
</evidence>
<comment type="subcellular location">
    <subcellularLocation>
        <location evidence="1">Nucleus</location>
    </subcellularLocation>
</comment>
<protein>
    <recommendedName>
        <fullName evidence="6">HhH-GPD domain-containing protein</fullName>
    </recommendedName>
</protein>
<evidence type="ECO:0000256" key="3">
    <source>
        <dbReference type="SAM" id="MobiDB-lite"/>
    </source>
</evidence>
<dbReference type="GO" id="GO:0005634">
    <property type="term" value="C:nucleus"/>
    <property type="evidence" value="ECO:0007669"/>
    <property type="project" value="UniProtKB-SubCell"/>
</dbReference>
<dbReference type="EMBL" id="JABCRI010000005">
    <property type="protein sequence ID" value="KAF8405636.1"/>
    <property type="molecule type" value="Genomic_DNA"/>
</dbReference>
<sequence>MEEAMRELSLSKKKKTSQNLDLDLIPSSSSSDAEGRSWSVGSLNFQTSTPQKQEKPKGQLFSCATDEGKGKGGLCFYETVKEEEETKAAASSSSSSSRRRKRQQVQVVVSPYFHKEENNFSITLNSPFFKTTPLARKDGKIEENNFSISLNSPFFKTTPLAGKIDETNKDDDEGITPPFHERVKEENKDGIGVVSPYFQNSAKQEKEDLKVVVLSPYFNKKPRRRRTTPDKSALLSPSQKLDEAYRRRTPDNPWNPPRSHFTLLQEEHVHDPWRVLLICMLLNRTSGLQAGRVISELFSLCPNAKTATQVATEEIEKVIQTLGLQKKRAIMIQRFSWEYLEESWTHVTQLHGVGKYAADAYAIFCTGKWERVRPTDHMLNKYWKFLCSNKKSM</sequence>
<evidence type="ECO:0000313" key="5">
    <source>
        <dbReference type="Proteomes" id="UP000655225"/>
    </source>
</evidence>